<protein>
    <submittedName>
        <fullName evidence="2">DUF4221 domain-containing protein</fullName>
    </submittedName>
</protein>
<keyword evidence="1" id="KW-0732">Signal</keyword>
<dbReference type="Pfam" id="PF13970">
    <property type="entry name" value="DUF4221"/>
    <property type="match status" value="1"/>
</dbReference>
<reference evidence="2" key="1">
    <citation type="submission" date="2022-10" db="EMBL/GenBank/DDBJ databases">
        <title>Algoriphagus sp. a novel bacteria isolate from halophytes salicornia europaea.</title>
        <authorList>
            <person name="Peng Y."/>
            <person name="Jiang L."/>
            <person name="Lee J."/>
        </authorList>
    </citation>
    <scope>NUCLEOTIDE SEQUENCE</scope>
    <source>
        <strain evidence="2">TR-M5</strain>
    </source>
</reference>
<sequence>MISIILRFLCRVTILRRCLFFLALLVSCGPHSDDNNTINNKEVISIPISDNFSNTYSVASDNFNEVFAGYFLQRNSIDLIDLKMKESLGQVQLQSSNSTTVTQGGGLTITAKGYYYKTHNQLFYFPEGSNEPELNYPLNSELSFGGETFFNSAQGIVSVLNDISPIPLFQDHLVLPMFSLEKPFRFAGVYLLSDRFEVKKVVPIDLDLDFIENLALYEGLQNPFISTDQNHIYFQFPFTSNVIKLDPESGNKEMLDVPGNFIQGRIDPSHFVKGEYHARSIRYSAQFWDIVWDPFREVFYRIEKEEHFDENGERINTRRGDHWINVISQDWEVLGHFKLPDDHLARPYVAENGIYFQRSNSDNESELRFAFYSELPLK</sequence>
<gene>
    <name evidence="2" type="ORF">OM944_12230</name>
</gene>
<keyword evidence="3" id="KW-1185">Reference proteome</keyword>
<organism evidence="2 3">
    <name type="scientific">Algoriphagus halophytocola</name>
    <dbReference type="NCBI Taxonomy" id="2991499"/>
    <lineage>
        <taxon>Bacteria</taxon>
        <taxon>Pseudomonadati</taxon>
        <taxon>Bacteroidota</taxon>
        <taxon>Cytophagia</taxon>
        <taxon>Cytophagales</taxon>
        <taxon>Cyclobacteriaceae</taxon>
        <taxon>Algoriphagus</taxon>
    </lineage>
</organism>
<dbReference type="InterPro" id="IPR025316">
    <property type="entry name" value="DUF4221"/>
</dbReference>
<accession>A0ABY6MES2</accession>
<dbReference type="PROSITE" id="PS51257">
    <property type="entry name" value="PROKAR_LIPOPROTEIN"/>
    <property type="match status" value="1"/>
</dbReference>
<dbReference type="Proteomes" id="UP001163156">
    <property type="component" value="Chromosome"/>
</dbReference>
<dbReference type="EMBL" id="CP110226">
    <property type="protein sequence ID" value="UZD21430.1"/>
    <property type="molecule type" value="Genomic_DNA"/>
</dbReference>
<evidence type="ECO:0000256" key="1">
    <source>
        <dbReference type="SAM" id="SignalP"/>
    </source>
</evidence>
<evidence type="ECO:0000313" key="3">
    <source>
        <dbReference type="Proteomes" id="UP001163156"/>
    </source>
</evidence>
<feature type="signal peptide" evidence="1">
    <location>
        <begin position="1"/>
        <end position="32"/>
    </location>
</feature>
<feature type="chain" id="PRO_5046761860" evidence="1">
    <location>
        <begin position="33"/>
        <end position="378"/>
    </location>
</feature>
<proteinExistence type="predicted"/>
<name>A0ABY6MES2_9BACT</name>
<evidence type="ECO:0000313" key="2">
    <source>
        <dbReference type="EMBL" id="UZD21430.1"/>
    </source>
</evidence>